<sequence length="138" mass="14698">MGGISDGTAKVGVIMPGGGITVDTYPSLEAAGIQLLRVAALRHTAGQTSKFVDKLRREVMADLNQIALEYMDGDELGPLAREVLLFTDHYQIPKNIVFTVDKSAVGVFNTSDGAGGLKLNALVTARWQGWCASKGFQS</sequence>
<reference evidence="1 2" key="1">
    <citation type="submission" date="2017-05" db="EMBL/GenBank/DDBJ databases">
        <authorList>
            <person name="Song R."/>
            <person name="Chenine A.L."/>
            <person name="Ruprecht R.M."/>
        </authorList>
    </citation>
    <scope>NUCLEOTIDE SEQUENCE [LARGE SCALE GENOMIC DNA]</scope>
</reference>
<dbReference type="Proteomes" id="UP000221845">
    <property type="component" value="Segment"/>
</dbReference>
<name>A0A1Y0SUG2_9CAUD</name>
<organism evidence="1 2">
    <name type="scientific">Pseudomonas phage Skulduggery</name>
    <dbReference type="NCBI Taxonomy" id="2006671"/>
    <lineage>
        <taxon>Viruses</taxon>
        <taxon>Duplodnaviria</taxon>
        <taxon>Heunggongvirae</taxon>
        <taxon>Uroviricota</taxon>
        <taxon>Caudoviricetes</taxon>
        <taxon>Skulduggeryvirus</taxon>
        <taxon>Skulduggeryvirus skulduggery</taxon>
    </lineage>
</organism>
<proteinExistence type="predicted"/>
<protein>
    <submittedName>
        <fullName evidence="1">Uncharacterized protein</fullName>
    </submittedName>
</protein>
<gene>
    <name evidence="1" type="ORF">SKUL_62</name>
</gene>
<evidence type="ECO:0000313" key="2">
    <source>
        <dbReference type="Proteomes" id="UP000221845"/>
    </source>
</evidence>
<dbReference type="EMBL" id="MF042361">
    <property type="protein sequence ID" value="ARV77161.1"/>
    <property type="molecule type" value="Genomic_DNA"/>
</dbReference>
<evidence type="ECO:0000313" key="1">
    <source>
        <dbReference type="EMBL" id="ARV77161.1"/>
    </source>
</evidence>
<accession>A0A1Y0SUG2</accession>
<keyword evidence="2" id="KW-1185">Reference proteome</keyword>